<dbReference type="GO" id="GO:0008270">
    <property type="term" value="F:zinc ion binding"/>
    <property type="evidence" value="ECO:0007669"/>
    <property type="project" value="UniProtKB-KW"/>
</dbReference>
<evidence type="ECO:0000256" key="7">
    <source>
        <dbReference type="PROSITE-ProRule" id="PRU00024"/>
    </source>
</evidence>
<evidence type="ECO:0000256" key="3">
    <source>
        <dbReference type="ARBA" id="ARBA00022723"/>
    </source>
</evidence>
<comment type="similarity">
    <text evidence="1">Belongs to the ohanin/vespryn family.</text>
</comment>
<dbReference type="InterPro" id="IPR043136">
    <property type="entry name" value="B30.2/SPRY_sf"/>
</dbReference>
<dbReference type="PROSITE" id="PS00518">
    <property type="entry name" value="ZF_RING_1"/>
    <property type="match status" value="1"/>
</dbReference>
<evidence type="ECO:0000259" key="12">
    <source>
        <dbReference type="PROSITE" id="PS50188"/>
    </source>
</evidence>
<dbReference type="InterPro" id="IPR003879">
    <property type="entry name" value="Butyrophylin_SPRY"/>
</dbReference>
<evidence type="ECO:0000256" key="4">
    <source>
        <dbReference type="ARBA" id="ARBA00022771"/>
    </source>
</evidence>
<keyword evidence="14" id="KW-1185">Reference proteome</keyword>
<dbReference type="InterPro" id="IPR001870">
    <property type="entry name" value="B30.2/SPRY"/>
</dbReference>
<dbReference type="InterPro" id="IPR013083">
    <property type="entry name" value="Znf_RING/FYVE/PHD"/>
</dbReference>
<dbReference type="PROSITE" id="PS50119">
    <property type="entry name" value="ZF_BBOX"/>
    <property type="match status" value="1"/>
</dbReference>
<keyword evidence="2" id="KW-0528">Neurotoxin</keyword>
<evidence type="ECO:0000256" key="6">
    <source>
        <dbReference type="ARBA" id="ARBA00034460"/>
    </source>
</evidence>
<dbReference type="InterPro" id="IPR017907">
    <property type="entry name" value="Znf_RING_CS"/>
</dbReference>
<feature type="domain" description="RING-type" evidence="10">
    <location>
        <begin position="39"/>
        <end position="76"/>
    </location>
</feature>
<dbReference type="EMBL" id="JAOTOJ010000002">
    <property type="protein sequence ID" value="KAK9405127.1"/>
    <property type="molecule type" value="Genomic_DNA"/>
</dbReference>
<dbReference type="Gene3D" id="2.60.120.920">
    <property type="match status" value="1"/>
</dbReference>
<dbReference type="SUPFAM" id="SSF57850">
    <property type="entry name" value="RING/U-box"/>
    <property type="match status" value="1"/>
</dbReference>
<comment type="function">
    <text evidence="6">Neurotoxin that produces dose-dependent hypolocomotion and hyperalgesia in mice. May directly act on the central nervous system, as it is 6500-fold more potent when administered intracerebroventricularly than intraperitoneal.</text>
</comment>
<dbReference type="Gene3D" id="3.30.160.60">
    <property type="entry name" value="Classic Zinc Finger"/>
    <property type="match status" value="1"/>
</dbReference>
<evidence type="ECO:0000313" key="14">
    <source>
        <dbReference type="Proteomes" id="UP001474421"/>
    </source>
</evidence>
<dbReference type="PROSITE" id="PS50089">
    <property type="entry name" value="ZF_RING_2"/>
    <property type="match status" value="1"/>
</dbReference>
<feature type="domain" description="B box-type" evidence="11">
    <location>
        <begin position="111"/>
        <end position="150"/>
    </location>
</feature>
<dbReference type="Pfam" id="PF13923">
    <property type="entry name" value="zf-C3HC4_2"/>
    <property type="match status" value="1"/>
</dbReference>
<comment type="caution">
    <text evidence="13">The sequence shown here is derived from an EMBL/GenBank/DDBJ whole genome shotgun (WGS) entry which is preliminary data.</text>
</comment>
<dbReference type="PANTHER" id="PTHR24103">
    <property type="entry name" value="E3 UBIQUITIN-PROTEIN LIGASE TRIM"/>
    <property type="match status" value="1"/>
</dbReference>
<feature type="domain" description="B30.2/SPRY" evidence="12">
    <location>
        <begin position="328"/>
        <end position="525"/>
    </location>
</feature>
<feature type="coiled-coil region" evidence="8">
    <location>
        <begin position="154"/>
        <end position="199"/>
    </location>
</feature>
<evidence type="ECO:0000259" key="11">
    <source>
        <dbReference type="PROSITE" id="PS50119"/>
    </source>
</evidence>
<dbReference type="Gene3D" id="3.30.40.10">
    <property type="entry name" value="Zinc/RING finger domain, C3HC4 (zinc finger)"/>
    <property type="match status" value="1"/>
</dbReference>
<dbReference type="Pfam" id="PF13765">
    <property type="entry name" value="PRY"/>
    <property type="match status" value="1"/>
</dbReference>
<dbReference type="SMART" id="SM00336">
    <property type="entry name" value="BBOX"/>
    <property type="match status" value="1"/>
</dbReference>
<evidence type="ECO:0000256" key="1">
    <source>
        <dbReference type="ARBA" id="ARBA00009651"/>
    </source>
</evidence>
<dbReference type="Proteomes" id="UP001474421">
    <property type="component" value="Unassembled WGS sequence"/>
</dbReference>
<evidence type="ECO:0000256" key="9">
    <source>
        <dbReference type="SAM" id="MobiDB-lite"/>
    </source>
</evidence>
<evidence type="ECO:0000313" key="13">
    <source>
        <dbReference type="EMBL" id="KAK9405127.1"/>
    </source>
</evidence>
<dbReference type="InterPro" id="IPR013320">
    <property type="entry name" value="ConA-like_dom_sf"/>
</dbReference>
<dbReference type="SMART" id="SM00184">
    <property type="entry name" value="RING"/>
    <property type="match status" value="1"/>
</dbReference>
<evidence type="ECO:0000259" key="10">
    <source>
        <dbReference type="PROSITE" id="PS50089"/>
    </source>
</evidence>
<dbReference type="InterPro" id="IPR050143">
    <property type="entry name" value="TRIM/RBCC"/>
</dbReference>
<dbReference type="SMART" id="SM00449">
    <property type="entry name" value="SPRY"/>
    <property type="match status" value="1"/>
</dbReference>
<evidence type="ECO:0000256" key="8">
    <source>
        <dbReference type="SAM" id="Coils"/>
    </source>
</evidence>
<organism evidence="13 14">
    <name type="scientific">Crotalus adamanteus</name>
    <name type="common">Eastern diamondback rattlesnake</name>
    <dbReference type="NCBI Taxonomy" id="8729"/>
    <lineage>
        <taxon>Eukaryota</taxon>
        <taxon>Metazoa</taxon>
        <taxon>Chordata</taxon>
        <taxon>Craniata</taxon>
        <taxon>Vertebrata</taxon>
        <taxon>Euteleostomi</taxon>
        <taxon>Lepidosauria</taxon>
        <taxon>Squamata</taxon>
        <taxon>Bifurcata</taxon>
        <taxon>Unidentata</taxon>
        <taxon>Episquamata</taxon>
        <taxon>Toxicofera</taxon>
        <taxon>Serpentes</taxon>
        <taxon>Colubroidea</taxon>
        <taxon>Viperidae</taxon>
        <taxon>Crotalinae</taxon>
        <taxon>Crotalus</taxon>
    </lineage>
</organism>
<dbReference type="SUPFAM" id="SSF57845">
    <property type="entry name" value="B-box zinc-binding domain"/>
    <property type="match status" value="1"/>
</dbReference>
<dbReference type="InterPro" id="IPR006574">
    <property type="entry name" value="PRY"/>
</dbReference>
<keyword evidence="3" id="KW-0479">Metal-binding</keyword>
<keyword evidence="2" id="KW-0800">Toxin</keyword>
<dbReference type="SUPFAM" id="SSF49899">
    <property type="entry name" value="Concanavalin A-like lectins/glucanases"/>
    <property type="match status" value="1"/>
</dbReference>
<dbReference type="InterPro" id="IPR003877">
    <property type="entry name" value="SPRY_dom"/>
</dbReference>
<protein>
    <submittedName>
        <fullName evidence="13">Zinc finger protein RFP-like</fullName>
    </submittedName>
</protein>
<keyword evidence="5" id="KW-0862">Zinc</keyword>
<evidence type="ECO:0000256" key="5">
    <source>
        <dbReference type="ARBA" id="ARBA00022833"/>
    </source>
</evidence>
<sequence length="525" mass="58157">MAEAASHGRPSEGEMEAKSPMAASGEEMALEQLGQEAICPLCLDLFQQPMVLACGHNFCRDCLARLGAEASCPQCRARVDPGSAYPNRALANMVGLLKGLRLSGGGQEESSGPQLCREHQQPLQTFCSSEKRLLCAGCLGGHQGHPLLSLPEAAQEYKSLLDALLETLKNEEQQLLEQRQAEEQSRQECQEQLATEKQKVSPAVGSLVELLKKRQLVWVTWLAEQEEKMEAEWGLYIAQLSREASRLQLLIAQTERKCRQPDGEFLQDIQDTVDRCQSYVVGCVESASVRLKGRLKTILGNNTSVRQVVDNYKASLDMTLTRKKLERPLPTAPVAQYVQGSEAPKVYVTLDSSTAHPRLWCQGTTLTLVDQNQNLPDVPGRFNQELCALGCEALTAGWHFWEVFVKEAGNTPVGGRAVWAVGVAIESVRRKGSFRLSPQEGIWAVGKSVEGETVAFSKVHEKLSLQSPLWKLRVQLDYKAEEVEFLDAETGASLYTFRTGPFLGERARPFFYLGQQGVTLQCEKY</sequence>
<dbReference type="PROSITE" id="PS50188">
    <property type="entry name" value="B302_SPRY"/>
    <property type="match status" value="1"/>
</dbReference>
<dbReference type="AlphaFoldDB" id="A0AAW1BSY8"/>
<reference evidence="13 14" key="1">
    <citation type="journal article" date="2024" name="Proc. Natl. Acad. Sci. U.S.A.">
        <title>The genetic regulatory architecture and epigenomic basis for age-related changes in rattlesnake venom.</title>
        <authorList>
            <person name="Hogan M.P."/>
            <person name="Holding M.L."/>
            <person name="Nystrom G.S."/>
            <person name="Colston T.J."/>
            <person name="Bartlett D.A."/>
            <person name="Mason A.J."/>
            <person name="Ellsworth S.A."/>
            <person name="Rautsaw R.M."/>
            <person name="Lawrence K.C."/>
            <person name="Strickland J.L."/>
            <person name="He B."/>
            <person name="Fraser P."/>
            <person name="Margres M.J."/>
            <person name="Gilbert D.M."/>
            <person name="Gibbs H.L."/>
            <person name="Parkinson C.L."/>
            <person name="Rokyta D.R."/>
        </authorList>
    </citation>
    <scope>NUCLEOTIDE SEQUENCE [LARGE SCALE GENOMIC DNA]</scope>
    <source>
        <strain evidence="13">DRR0105</strain>
    </source>
</reference>
<gene>
    <name evidence="13" type="ORF">NXF25_003901</name>
</gene>
<keyword evidence="4 7" id="KW-0863">Zinc-finger</keyword>
<feature type="region of interest" description="Disordered" evidence="9">
    <location>
        <begin position="1"/>
        <end position="26"/>
    </location>
</feature>
<evidence type="ECO:0000256" key="2">
    <source>
        <dbReference type="ARBA" id="ARBA00022699"/>
    </source>
</evidence>
<accession>A0AAW1BSY8</accession>
<proteinExistence type="inferred from homology"/>
<keyword evidence="8" id="KW-0175">Coiled coil</keyword>
<dbReference type="Pfam" id="PF00622">
    <property type="entry name" value="SPRY"/>
    <property type="match status" value="1"/>
</dbReference>
<dbReference type="SMART" id="SM00589">
    <property type="entry name" value="PRY"/>
    <property type="match status" value="1"/>
</dbReference>
<dbReference type="InterPro" id="IPR001841">
    <property type="entry name" value="Znf_RING"/>
</dbReference>
<dbReference type="PRINTS" id="PR01407">
    <property type="entry name" value="BUTYPHLNCDUF"/>
</dbReference>
<name>A0AAW1BSY8_CROAD</name>
<dbReference type="InterPro" id="IPR000315">
    <property type="entry name" value="Znf_B-box"/>
</dbReference>
<dbReference type="Pfam" id="PF00643">
    <property type="entry name" value="zf-B_box"/>
    <property type="match status" value="1"/>
</dbReference>